<keyword evidence="2" id="KW-1185">Reference proteome</keyword>
<protein>
    <submittedName>
        <fullName evidence="1">Uncharacterized protein</fullName>
    </submittedName>
</protein>
<sequence>MALRPAQNLLTIFAAFAASVAMLLYAFAAPGTHAPKLHTAQVEIVVAAAHPHSHGDHSHDDMEMDQDDGASQDHHHADHSHEKAELVRAGQNGPRASVGLDYSILATDLASGPPYGIDRPPRPVTLI</sequence>
<proteinExistence type="predicted"/>
<reference evidence="1" key="1">
    <citation type="submission" date="2021-03" db="EMBL/GenBank/DDBJ databases">
        <title>Genomic Encyclopedia of Type Strains, Phase IV (KMG-IV): sequencing the most valuable type-strain genomes for metagenomic binning, comparative biology and taxonomic classification.</title>
        <authorList>
            <person name="Goeker M."/>
        </authorList>
    </citation>
    <scope>NUCLEOTIDE SEQUENCE</scope>
    <source>
        <strain evidence="1">DSM 18131</strain>
    </source>
</reference>
<accession>A0ACC5SU44</accession>
<name>A0ACC5SU44_ENSAD</name>
<dbReference type="Proteomes" id="UP000823773">
    <property type="component" value="Unassembled WGS sequence"/>
</dbReference>
<evidence type="ECO:0000313" key="2">
    <source>
        <dbReference type="Proteomes" id="UP000823773"/>
    </source>
</evidence>
<gene>
    <name evidence="1" type="ORF">J2Z19_001631</name>
</gene>
<organism evidence="1 2">
    <name type="scientific">Ensifer adhaerens</name>
    <name type="common">Sinorhizobium morelense</name>
    <dbReference type="NCBI Taxonomy" id="106592"/>
    <lineage>
        <taxon>Bacteria</taxon>
        <taxon>Pseudomonadati</taxon>
        <taxon>Pseudomonadota</taxon>
        <taxon>Alphaproteobacteria</taxon>
        <taxon>Hyphomicrobiales</taxon>
        <taxon>Rhizobiaceae</taxon>
        <taxon>Sinorhizobium/Ensifer group</taxon>
        <taxon>Ensifer</taxon>
    </lineage>
</organism>
<evidence type="ECO:0000313" key="1">
    <source>
        <dbReference type="EMBL" id="MBP1871919.1"/>
    </source>
</evidence>
<dbReference type="EMBL" id="JAGGJR010000002">
    <property type="protein sequence ID" value="MBP1871919.1"/>
    <property type="molecule type" value="Genomic_DNA"/>
</dbReference>
<comment type="caution">
    <text evidence="1">The sequence shown here is derived from an EMBL/GenBank/DDBJ whole genome shotgun (WGS) entry which is preliminary data.</text>
</comment>